<dbReference type="FunFam" id="3.30.40.10:FF:000187">
    <property type="entry name" value="E3 ubiquitin-protein ligase ATL6"/>
    <property type="match status" value="1"/>
</dbReference>
<feature type="transmembrane region" description="Helical" evidence="16">
    <location>
        <begin position="55"/>
        <end position="78"/>
    </location>
</feature>
<evidence type="ECO:0000256" key="11">
    <source>
        <dbReference type="ARBA" id="ARBA00022989"/>
    </source>
</evidence>
<evidence type="ECO:0000256" key="13">
    <source>
        <dbReference type="ARBA" id="ARBA00024209"/>
    </source>
</evidence>
<dbReference type="InterPro" id="IPR001841">
    <property type="entry name" value="Znf_RING"/>
</dbReference>
<sequence>MNTGTIGIPKIWAQYMNNKDCTQGFCSLYCPQWCYFTLPPPPPPPLDDQSSGRNFSPLIISIIGILIGALLLVSYYAIISNYCRKRFSSTTTRHAQNNVDVELGLVDDSELHVHEPWFVVTNGLDEAVIKSIATFEYKRGDGLVECSDCSVCLTEFLEDEKLRLLPKCSHAFHVECIDAWLKCHSNCPLCRANVAGDELILSQRQVEVENGNVEVHTTTRDEESEETNENGTKLPERDEEGNRRIRRSVSMDCISERRRLSIVINREEINRQGSNFSVMKRSHSSGRWFFSK</sequence>
<dbReference type="SMART" id="SM00184">
    <property type="entry name" value="RING"/>
    <property type="match status" value="1"/>
</dbReference>
<evidence type="ECO:0000256" key="6">
    <source>
        <dbReference type="ARBA" id="ARBA00022692"/>
    </source>
</evidence>
<dbReference type="SUPFAM" id="SSF57850">
    <property type="entry name" value="RING/U-box"/>
    <property type="match status" value="1"/>
</dbReference>
<keyword evidence="10" id="KW-0862">Zinc</keyword>
<comment type="subcellular location">
    <subcellularLocation>
        <location evidence="2">Membrane</location>
        <topology evidence="2">Single-pass membrane protein</topology>
    </subcellularLocation>
</comment>
<evidence type="ECO:0000259" key="17">
    <source>
        <dbReference type="PROSITE" id="PS50089"/>
    </source>
</evidence>
<protein>
    <recommendedName>
        <fullName evidence="4">RING-type E3 ubiquitin transferase</fullName>
        <ecNumber evidence="4">2.3.2.27</ecNumber>
    </recommendedName>
</protein>
<dbReference type="InterPro" id="IPR044600">
    <property type="entry name" value="ATL1/ATL16-like"/>
</dbReference>
<evidence type="ECO:0000256" key="4">
    <source>
        <dbReference type="ARBA" id="ARBA00012483"/>
    </source>
</evidence>
<keyword evidence="19" id="KW-1185">Reference proteome</keyword>
<dbReference type="PROSITE" id="PS50089">
    <property type="entry name" value="ZF_RING_2"/>
    <property type="match status" value="1"/>
</dbReference>
<feature type="region of interest" description="Disordered" evidence="15">
    <location>
        <begin position="215"/>
        <end position="241"/>
    </location>
</feature>
<evidence type="ECO:0000256" key="14">
    <source>
        <dbReference type="PROSITE-ProRule" id="PRU00175"/>
    </source>
</evidence>
<evidence type="ECO:0000256" key="9">
    <source>
        <dbReference type="ARBA" id="ARBA00022786"/>
    </source>
</evidence>
<dbReference type="CDD" id="cd16461">
    <property type="entry name" value="RING-H2_EL5-like"/>
    <property type="match status" value="1"/>
</dbReference>
<dbReference type="GO" id="GO:0016567">
    <property type="term" value="P:protein ubiquitination"/>
    <property type="evidence" value="ECO:0007669"/>
    <property type="project" value="InterPro"/>
</dbReference>
<keyword evidence="11 16" id="KW-1133">Transmembrane helix</keyword>
<dbReference type="InterPro" id="IPR013083">
    <property type="entry name" value="Znf_RING/FYVE/PHD"/>
</dbReference>
<keyword evidence="7" id="KW-0479">Metal-binding</keyword>
<dbReference type="PANTHER" id="PTHR46913:SF1">
    <property type="entry name" value="RING-H2 FINGER PROTEIN ATL16"/>
    <property type="match status" value="1"/>
</dbReference>
<reference evidence="18 19" key="1">
    <citation type="journal article" date="2021" name="Nat. Commun.">
        <title>Incipient diploidization of the medicinal plant Perilla within 10,000 years.</title>
        <authorList>
            <person name="Zhang Y."/>
            <person name="Shen Q."/>
            <person name="Leng L."/>
            <person name="Zhang D."/>
            <person name="Chen S."/>
            <person name="Shi Y."/>
            <person name="Ning Z."/>
            <person name="Chen S."/>
        </authorList>
    </citation>
    <scope>NUCLEOTIDE SEQUENCE [LARGE SCALE GENOMIC DNA]</scope>
    <source>
        <strain evidence="19">cv. PC099</strain>
    </source>
</reference>
<evidence type="ECO:0000256" key="16">
    <source>
        <dbReference type="SAM" id="Phobius"/>
    </source>
</evidence>
<dbReference type="Gene3D" id="3.30.40.10">
    <property type="entry name" value="Zinc/RING finger domain, C3HC4 (zinc finger)"/>
    <property type="match status" value="1"/>
</dbReference>
<evidence type="ECO:0000256" key="1">
    <source>
        <dbReference type="ARBA" id="ARBA00000900"/>
    </source>
</evidence>
<dbReference type="GO" id="GO:0061630">
    <property type="term" value="F:ubiquitin protein ligase activity"/>
    <property type="evidence" value="ECO:0007669"/>
    <property type="project" value="UniProtKB-EC"/>
</dbReference>
<dbReference type="GO" id="GO:0008270">
    <property type="term" value="F:zinc ion binding"/>
    <property type="evidence" value="ECO:0007669"/>
    <property type="project" value="UniProtKB-KW"/>
</dbReference>
<accession>A0AAD4P995</accession>
<organism evidence="18 19">
    <name type="scientific">Perilla frutescens var. hirtella</name>
    <name type="common">Perilla citriodora</name>
    <name type="synonym">Perilla setoyensis</name>
    <dbReference type="NCBI Taxonomy" id="608512"/>
    <lineage>
        <taxon>Eukaryota</taxon>
        <taxon>Viridiplantae</taxon>
        <taxon>Streptophyta</taxon>
        <taxon>Embryophyta</taxon>
        <taxon>Tracheophyta</taxon>
        <taxon>Spermatophyta</taxon>
        <taxon>Magnoliopsida</taxon>
        <taxon>eudicotyledons</taxon>
        <taxon>Gunneridae</taxon>
        <taxon>Pentapetalae</taxon>
        <taxon>asterids</taxon>
        <taxon>lamiids</taxon>
        <taxon>Lamiales</taxon>
        <taxon>Lamiaceae</taxon>
        <taxon>Nepetoideae</taxon>
        <taxon>Elsholtzieae</taxon>
        <taxon>Perilla</taxon>
    </lineage>
</organism>
<evidence type="ECO:0000256" key="12">
    <source>
        <dbReference type="ARBA" id="ARBA00023136"/>
    </source>
</evidence>
<dbReference type="EMBL" id="SDAM02000091">
    <property type="protein sequence ID" value="KAH6830996.1"/>
    <property type="molecule type" value="Genomic_DNA"/>
</dbReference>
<dbReference type="PANTHER" id="PTHR46913">
    <property type="entry name" value="RING-H2 FINGER PROTEIN ATL16"/>
    <property type="match status" value="1"/>
</dbReference>
<evidence type="ECO:0000256" key="3">
    <source>
        <dbReference type="ARBA" id="ARBA00004906"/>
    </source>
</evidence>
<dbReference type="Proteomes" id="UP001190926">
    <property type="component" value="Unassembled WGS sequence"/>
</dbReference>
<evidence type="ECO:0000256" key="15">
    <source>
        <dbReference type="SAM" id="MobiDB-lite"/>
    </source>
</evidence>
<evidence type="ECO:0000256" key="7">
    <source>
        <dbReference type="ARBA" id="ARBA00022723"/>
    </source>
</evidence>
<gene>
    <name evidence="18" type="ORF">C2S53_006762</name>
</gene>
<keyword evidence="6 16" id="KW-0812">Transmembrane</keyword>
<proteinExistence type="inferred from homology"/>
<dbReference type="Pfam" id="PF13639">
    <property type="entry name" value="zf-RING_2"/>
    <property type="match status" value="1"/>
</dbReference>
<keyword evidence="12 16" id="KW-0472">Membrane</keyword>
<dbReference type="AlphaFoldDB" id="A0AAD4P995"/>
<evidence type="ECO:0000256" key="8">
    <source>
        <dbReference type="ARBA" id="ARBA00022771"/>
    </source>
</evidence>
<comment type="pathway">
    <text evidence="3">Protein modification; protein ubiquitination.</text>
</comment>
<evidence type="ECO:0000313" key="19">
    <source>
        <dbReference type="Proteomes" id="UP001190926"/>
    </source>
</evidence>
<keyword evidence="8 14" id="KW-0863">Zinc-finger</keyword>
<dbReference type="EC" id="2.3.2.27" evidence="4"/>
<evidence type="ECO:0000256" key="10">
    <source>
        <dbReference type="ARBA" id="ARBA00022833"/>
    </source>
</evidence>
<dbReference type="GO" id="GO:0016020">
    <property type="term" value="C:membrane"/>
    <property type="evidence" value="ECO:0007669"/>
    <property type="project" value="UniProtKB-SubCell"/>
</dbReference>
<evidence type="ECO:0000256" key="2">
    <source>
        <dbReference type="ARBA" id="ARBA00004167"/>
    </source>
</evidence>
<keyword evidence="5" id="KW-0808">Transferase</keyword>
<keyword evidence="9" id="KW-0833">Ubl conjugation pathway</keyword>
<comment type="similarity">
    <text evidence="13">Belongs to the RING-type zinc finger family. ATL subfamily.</text>
</comment>
<comment type="caution">
    <text evidence="18">The sequence shown here is derived from an EMBL/GenBank/DDBJ whole genome shotgun (WGS) entry which is preliminary data.</text>
</comment>
<feature type="domain" description="RING-type" evidence="17">
    <location>
        <begin position="149"/>
        <end position="191"/>
    </location>
</feature>
<comment type="catalytic activity">
    <reaction evidence="1">
        <text>S-ubiquitinyl-[E2 ubiquitin-conjugating enzyme]-L-cysteine + [acceptor protein]-L-lysine = [E2 ubiquitin-conjugating enzyme]-L-cysteine + N(6)-ubiquitinyl-[acceptor protein]-L-lysine.</text>
        <dbReference type="EC" id="2.3.2.27"/>
    </reaction>
</comment>
<name>A0AAD4P995_PERFH</name>
<evidence type="ECO:0000313" key="18">
    <source>
        <dbReference type="EMBL" id="KAH6830996.1"/>
    </source>
</evidence>
<evidence type="ECO:0000256" key="5">
    <source>
        <dbReference type="ARBA" id="ARBA00022679"/>
    </source>
</evidence>